<dbReference type="HOGENOM" id="CLU_076777_0_0_7"/>
<dbReference type="STRING" id="936155.HFELIS_16340"/>
<feature type="domain" description="Glycosyl transferase family 25" evidence="1">
    <location>
        <begin position="4"/>
        <end position="212"/>
    </location>
</feature>
<dbReference type="Pfam" id="PF01755">
    <property type="entry name" value="Glyco_transf_25"/>
    <property type="match status" value="1"/>
</dbReference>
<dbReference type="AlphaFoldDB" id="E7ABL3"/>
<accession>E7ABL3</accession>
<organism evidence="2 3">
    <name type="scientific">Helicobacter felis (strain ATCC 49179 / CCUG 28539 / NCTC 12436 / CS1)</name>
    <dbReference type="NCBI Taxonomy" id="936155"/>
    <lineage>
        <taxon>Bacteria</taxon>
        <taxon>Pseudomonadati</taxon>
        <taxon>Campylobacterota</taxon>
        <taxon>Epsilonproteobacteria</taxon>
        <taxon>Campylobacterales</taxon>
        <taxon>Helicobacteraceae</taxon>
        <taxon>Helicobacter</taxon>
    </lineage>
</organism>
<dbReference type="GO" id="GO:0016740">
    <property type="term" value="F:transferase activity"/>
    <property type="evidence" value="ECO:0007669"/>
    <property type="project" value="UniProtKB-KW"/>
</dbReference>
<dbReference type="KEGG" id="hfe:HFELIS_16340"/>
<keyword evidence="3" id="KW-1185">Reference proteome</keyword>
<proteinExistence type="predicted"/>
<dbReference type="eggNOG" id="COG3306">
    <property type="taxonomic scope" value="Bacteria"/>
</dbReference>
<dbReference type="EMBL" id="FQ670179">
    <property type="protein sequence ID" value="CBY83718.1"/>
    <property type="molecule type" value="Genomic_DNA"/>
</dbReference>
<evidence type="ECO:0000313" key="2">
    <source>
        <dbReference type="EMBL" id="CBY83718.1"/>
    </source>
</evidence>
<dbReference type="CDD" id="cd06532">
    <property type="entry name" value="Glyco_transf_25"/>
    <property type="match status" value="1"/>
</dbReference>
<reference evidence="2 3" key="1">
    <citation type="journal article" date="2011" name="Genome Biol. Evol.">
        <title>Comparative whole genome sequence analysis of the carcinogenic bacterial model pathogen Helicobacter felis.</title>
        <authorList>
            <person name="Arnold I.C."/>
            <person name="Zigova Z."/>
            <person name="Holden M."/>
            <person name="Lawley T.D."/>
            <person name="Rad R."/>
            <person name="Dougan G."/>
            <person name="Falkow S."/>
            <person name="Bentley S.D."/>
            <person name="Muller A."/>
        </authorList>
    </citation>
    <scope>NUCLEOTIDE SEQUENCE [LARGE SCALE GENOMIC DNA]</scope>
    <source>
        <strain evidence="3">ATCC 49179 / CCUG 28539 / NCTC 12436 / CS1</strain>
    </source>
</reference>
<dbReference type="InterPro" id="IPR002654">
    <property type="entry name" value="Glyco_trans_25"/>
</dbReference>
<dbReference type="OrthoDB" id="1100027at2"/>
<gene>
    <name evidence="2" type="ordered locus">Hfelis_16340</name>
</gene>
<name>E7ABL3_HELFC</name>
<dbReference type="RefSeq" id="WP_013470123.1">
    <property type="nucleotide sequence ID" value="NC_014810.2"/>
</dbReference>
<evidence type="ECO:0000259" key="1">
    <source>
        <dbReference type="Pfam" id="PF01755"/>
    </source>
</evidence>
<dbReference type="GeneID" id="36134542"/>
<dbReference type="Proteomes" id="UP000007934">
    <property type="component" value="Chromosome"/>
</dbReference>
<evidence type="ECO:0000313" key="3">
    <source>
        <dbReference type="Proteomes" id="UP000007934"/>
    </source>
</evidence>
<protein>
    <submittedName>
        <fullName evidence="2">Jhp0562-like glycosyltransferase</fullName>
    </submittedName>
</protein>
<sequence length="290" mass="33652">MVLPVYFISLKDHPRRKHCQSIIDNPPAQEGDLKLEFHLFDAIDKHSCYFKKDLGYSSLIENSYSSEWLKESEWFRGAHGRELLLEELGCYASHYMLWLRCIELNCPIVILEDDVVLKPHFYESLVHCMQSPFDFVRLFATFWEIKTKKSVIAHTGGTQVLPTDSRIEVILKEHFYLSALEVFAAAAYYLTPKAAKAFVSASLHFTEPVDNLLTLVHTHRIPNLTYIPLSVGFSKHHSISAISSDDPTNLRASANKSPKCLSTRFFNSVFFAVRRYYYYRLFLKRYAHLR</sequence>